<accession>A0A1P8WP85</accession>
<dbReference type="KEGG" id="fmr:Fuma_05537"/>
<organism evidence="2 3">
    <name type="scientific">Fuerstiella marisgermanici</name>
    <dbReference type="NCBI Taxonomy" id="1891926"/>
    <lineage>
        <taxon>Bacteria</taxon>
        <taxon>Pseudomonadati</taxon>
        <taxon>Planctomycetota</taxon>
        <taxon>Planctomycetia</taxon>
        <taxon>Planctomycetales</taxon>
        <taxon>Planctomycetaceae</taxon>
        <taxon>Fuerstiella</taxon>
    </lineage>
</organism>
<feature type="region of interest" description="Disordered" evidence="1">
    <location>
        <begin position="95"/>
        <end position="130"/>
    </location>
</feature>
<dbReference type="Proteomes" id="UP000187735">
    <property type="component" value="Chromosome"/>
</dbReference>
<dbReference type="EMBL" id="CP017641">
    <property type="protein sequence ID" value="APZ95874.1"/>
    <property type="molecule type" value="Genomic_DNA"/>
</dbReference>
<keyword evidence="3" id="KW-1185">Reference proteome</keyword>
<dbReference type="AlphaFoldDB" id="A0A1P8WP85"/>
<proteinExistence type="predicted"/>
<name>A0A1P8WP85_9PLAN</name>
<sequence length="130" mass="14529">MTQLIELPAAPFNASRVPHLTSIHAQPYKENASIGLRRILISFPNRKWTRADDNCWCLCLLFSRRMESASACPTGAGRRLAYFPENVAHERSLLRSTGTHMLKKSTPPDTAFDVGSRTNSRHDSSCASVR</sequence>
<protein>
    <submittedName>
        <fullName evidence="2">Uncharacterized protein</fullName>
    </submittedName>
</protein>
<dbReference type="STRING" id="1891926.Fuma_05537"/>
<evidence type="ECO:0000313" key="2">
    <source>
        <dbReference type="EMBL" id="APZ95874.1"/>
    </source>
</evidence>
<evidence type="ECO:0000256" key="1">
    <source>
        <dbReference type="SAM" id="MobiDB-lite"/>
    </source>
</evidence>
<evidence type="ECO:0000313" key="3">
    <source>
        <dbReference type="Proteomes" id="UP000187735"/>
    </source>
</evidence>
<gene>
    <name evidence="2" type="ORF">Fuma_05537</name>
</gene>
<reference evidence="2 3" key="1">
    <citation type="journal article" date="2016" name="Front. Microbiol.">
        <title>Fuerstia marisgermanicae gen. nov., sp. nov., an Unusual Member of the Phylum Planctomycetes from the German Wadden Sea.</title>
        <authorList>
            <person name="Kohn T."/>
            <person name="Heuer A."/>
            <person name="Jogler M."/>
            <person name="Vollmers J."/>
            <person name="Boedeker C."/>
            <person name="Bunk B."/>
            <person name="Rast P."/>
            <person name="Borchert D."/>
            <person name="Glockner I."/>
            <person name="Freese H.M."/>
            <person name="Klenk H.P."/>
            <person name="Overmann J."/>
            <person name="Kaster A.K."/>
            <person name="Rohde M."/>
            <person name="Wiegand S."/>
            <person name="Jogler C."/>
        </authorList>
    </citation>
    <scope>NUCLEOTIDE SEQUENCE [LARGE SCALE GENOMIC DNA]</scope>
    <source>
        <strain evidence="2 3">NH11</strain>
    </source>
</reference>